<protein>
    <submittedName>
        <fullName evidence="6">TRAP transporter substrate-binding protein</fullName>
    </submittedName>
</protein>
<keyword evidence="7" id="KW-1185">Reference proteome</keyword>
<dbReference type="CDD" id="cd13603">
    <property type="entry name" value="PBP2_TRAP_Siap_TeaA_like"/>
    <property type="match status" value="1"/>
</dbReference>
<evidence type="ECO:0000256" key="4">
    <source>
        <dbReference type="ARBA" id="ARBA00022729"/>
    </source>
</evidence>
<evidence type="ECO:0000256" key="2">
    <source>
        <dbReference type="ARBA" id="ARBA00009023"/>
    </source>
</evidence>
<evidence type="ECO:0000313" key="7">
    <source>
        <dbReference type="Proteomes" id="UP001151088"/>
    </source>
</evidence>
<dbReference type="GO" id="GO:0055085">
    <property type="term" value="P:transmembrane transport"/>
    <property type="evidence" value="ECO:0007669"/>
    <property type="project" value="InterPro"/>
</dbReference>
<dbReference type="AlphaFoldDB" id="A0A9X2PG33"/>
<accession>A0A9X2PG33</accession>
<comment type="similarity">
    <text evidence="2">Belongs to the bacterial solute-binding protein 7 family.</text>
</comment>
<dbReference type="InterPro" id="IPR004682">
    <property type="entry name" value="TRAP_DctP"/>
</dbReference>
<evidence type="ECO:0000313" key="6">
    <source>
        <dbReference type="EMBL" id="MCS0497275.1"/>
    </source>
</evidence>
<proteinExistence type="inferred from homology"/>
<keyword evidence="3" id="KW-0813">Transport</keyword>
<gene>
    <name evidence="6" type="ORF">NVS89_19490</name>
</gene>
<dbReference type="PANTHER" id="PTHR33376">
    <property type="match status" value="1"/>
</dbReference>
<evidence type="ECO:0000256" key="1">
    <source>
        <dbReference type="ARBA" id="ARBA00004196"/>
    </source>
</evidence>
<comment type="caution">
    <text evidence="6">The sequence shown here is derived from an EMBL/GenBank/DDBJ whole genome shotgun (WGS) entry which is preliminary data.</text>
</comment>
<name>A0A9X2PG33_9HYPH</name>
<dbReference type="PANTHER" id="PTHR33376:SF4">
    <property type="entry name" value="SIALIC ACID-BINDING PERIPLASMIC PROTEIN SIAP"/>
    <property type="match status" value="1"/>
</dbReference>
<feature type="chain" id="PRO_5040849404" evidence="5">
    <location>
        <begin position="30"/>
        <end position="330"/>
    </location>
</feature>
<keyword evidence="4 5" id="KW-0732">Signal</keyword>
<feature type="signal peptide" evidence="5">
    <location>
        <begin position="1"/>
        <end position="29"/>
    </location>
</feature>
<comment type="subcellular location">
    <subcellularLocation>
        <location evidence="1">Cell envelope</location>
    </subcellularLocation>
</comment>
<dbReference type="RefSeq" id="WP_258734434.1">
    <property type="nucleotide sequence ID" value="NZ_JANTHZ010000011.1"/>
</dbReference>
<evidence type="ECO:0000256" key="5">
    <source>
        <dbReference type="SAM" id="SignalP"/>
    </source>
</evidence>
<dbReference type="NCBIfam" id="NF037995">
    <property type="entry name" value="TRAP_S1"/>
    <property type="match status" value="1"/>
</dbReference>
<dbReference type="InterPro" id="IPR018389">
    <property type="entry name" value="DctP_fam"/>
</dbReference>
<dbReference type="Proteomes" id="UP001151088">
    <property type="component" value="Unassembled WGS sequence"/>
</dbReference>
<dbReference type="PIRSF" id="PIRSF006470">
    <property type="entry name" value="DctB"/>
    <property type="match status" value="1"/>
</dbReference>
<dbReference type="GO" id="GO:0030288">
    <property type="term" value="C:outer membrane-bounded periplasmic space"/>
    <property type="evidence" value="ECO:0007669"/>
    <property type="project" value="InterPro"/>
</dbReference>
<sequence>MERGPSRRTCLVGMAAGVLSMPYISRAHAAAPIQLKFATADTQQDKSYLVGERFGAEIAEKTGGKYKVQMYVGGALGSTVNIGSSLQTGIVDCAILTSGYIESLVPTVQVIDLPFIFKDEASAAKILDGEVGQKLLADMAPKGIVGLSWGWYGWRQLELHDRVVKTPDDMHGLKIRIQPGPVFAAMFKQLGAIPIVLDGSEVYLALSQSTVGAVDFPVPTAVTFKVYEVTKNLALTRHVYNAGALMVSKALWGRLSPAERDIFKAAAVNVQPFWRQAVADATTDGMKFLTDHGMQATETDFAAFRAKMDPVYAQFRPKYQELFDKIMAQQ</sequence>
<dbReference type="Pfam" id="PF03480">
    <property type="entry name" value="DctP"/>
    <property type="match status" value="1"/>
</dbReference>
<dbReference type="InterPro" id="IPR038404">
    <property type="entry name" value="TRAP_DctP_sf"/>
</dbReference>
<dbReference type="NCBIfam" id="TIGR00787">
    <property type="entry name" value="dctP"/>
    <property type="match status" value="1"/>
</dbReference>
<organism evidence="6 7">
    <name type="scientific">Ancylobacter mangrovi</name>
    <dbReference type="NCBI Taxonomy" id="2972472"/>
    <lineage>
        <taxon>Bacteria</taxon>
        <taxon>Pseudomonadati</taxon>
        <taxon>Pseudomonadota</taxon>
        <taxon>Alphaproteobacteria</taxon>
        <taxon>Hyphomicrobiales</taxon>
        <taxon>Xanthobacteraceae</taxon>
        <taxon>Ancylobacter</taxon>
    </lineage>
</organism>
<dbReference type="Gene3D" id="3.40.190.170">
    <property type="entry name" value="Bacterial extracellular solute-binding protein, family 7"/>
    <property type="match status" value="1"/>
</dbReference>
<dbReference type="EMBL" id="JANTHZ010000011">
    <property type="protein sequence ID" value="MCS0497275.1"/>
    <property type="molecule type" value="Genomic_DNA"/>
</dbReference>
<reference evidence="6" key="1">
    <citation type="submission" date="2022-08" db="EMBL/GenBank/DDBJ databases">
        <authorList>
            <person name="Li F."/>
        </authorList>
    </citation>
    <scope>NUCLEOTIDE SEQUENCE</scope>
    <source>
        <strain evidence="6">MQZ15Z-1</strain>
    </source>
</reference>
<evidence type="ECO:0000256" key="3">
    <source>
        <dbReference type="ARBA" id="ARBA00022448"/>
    </source>
</evidence>